<dbReference type="EMBL" id="CP003332">
    <property type="protein sequence ID" value="AFJ60366.1"/>
    <property type="molecule type" value="Genomic_DNA"/>
</dbReference>
<proteinExistence type="predicted"/>
<dbReference type="KEGG" id="bqy:MUS_0284"/>
<gene>
    <name evidence="1" type="ORF">MUS_0284</name>
</gene>
<evidence type="ECO:0000313" key="2">
    <source>
        <dbReference type="Proteomes" id="UP000002878"/>
    </source>
</evidence>
<dbReference type="AlphaFoldDB" id="I2C142"/>
<dbReference type="Proteomes" id="UP000002878">
    <property type="component" value="Chromosome"/>
</dbReference>
<evidence type="ECO:0000313" key="1">
    <source>
        <dbReference type="EMBL" id="AFJ60366.1"/>
    </source>
</evidence>
<organism evidence="1 2">
    <name type="scientific">Bacillus amyloliquefaciens (strain Y2)</name>
    <name type="common">Bacillus amyloliquefaciens subsp. plantarum (strain B9601-Y2)</name>
    <dbReference type="NCBI Taxonomy" id="1155777"/>
    <lineage>
        <taxon>Bacteria</taxon>
        <taxon>Bacillati</taxon>
        <taxon>Bacillota</taxon>
        <taxon>Bacilli</taxon>
        <taxon>Bacillales</taxon>
        <taxon>Bacillaceae</taxon>
        <taxon>Bacillus</taxon>
        <taxon>Bacillus amyloliquefaciens group</taxon>
    </lineage>
</organism>
<accession>I2C142</accession>
<reference evidence="1 2" key="1">
    <citation type="journal article" date="2012" name="J. Biotechnol.">
        <title>Genome sequence of the plant growth promoting strain Bacillus amyloliquefaciens subsp. plantarum B9601-Y2 and expression of mersacidin and other secondary metabolites.</title>
        <authorList>
            <person name="He P."/>
            <person name="Hao K."/>
            <person name="Blom J."/>
            <person name="Ruckert C."/>
            <person name="Vater J."/>
            <person name="Mao Z."/>
            <person name="Wu Y."/>
            <person name="Hou M."/>
            <person name="He P."/>
            <person name="He Y."/>
            <person name="Borriss R."/>
        </authorList>
    </citation>
    <scope>NUCLEOTIDE SEQUENCE [LARGE SCALE GENOMIC DNA]</scope>
    <source>
        <strain evidence="1">Y2</strain>
    </source>
</reference>
<dbReference type="HOGENOM" id="CLU_3114193_0_0_9"/>
<protein>
    <submittedName>
        <fullName evidence="1">Uncharacterized protein</fullName>
    </submittedName>
</protein>
<sequence length="50" mass="5601">MGTAIPSPSRFKFINYSENTDMCAILYTDRLPVFNIKNKKQTAFEGGLTA</sequence>
<name>I2C142_BACAY</name>